<dbReference type="InterPro" id="IPR004695">
    <property type="entry name" value="SLAC1/Mae1/Ssu1/TehA"/>
</dbReference>
<feature type="transmembrane region" description="Helical" evidence="5">
    <location>
        <begin position="273"/>
        <end position="296"/>
    </location>
</feature>
<dbReference type="Gene3D" id="1.50.10.150">
    <property type="entry name" value="Voltage-dependent anion channel"/>
    <property type="match status" value="1"/>
</dbReference>
<dbReference type="Proteomes" id="UP001320544">
    <property type="component" value="Chromosome"/>
</dbReference>
<evidence type="ECO:0000256" key="5">
    <source>
        <dbReference type="SAM" id="Phobius"/>
    </source>
</evidence>
<feature type="transmembrane region" description="Helical" evidence="5">
    <location>
        <begin position="243"/>
        <end position="261"/>
    </location>
</feature>
<gene>
    <name evidence="6" type="ORF">CE91St30_00810</name>
</gene>
<dbReference type="PANTHER" id="PTHR37955:SF1">
    <property type="entry name" value="DEP DOMAIN-CONTAINING PROTEIN"/>
    <property type="match status" value="1"/>
</dbReference>
<name>A0ABN6MC26_9ACTN</name>
<keyword evidence="7" id="KW-1185">Reference proteome</keyword>
<feature type="transmembrane region" description="Helical" evidence="5">
    <location>
        <begin position="130"/>
        <end position="148"/>
    </location>
</feature>
<comment type="subcellular location">
    <subcellularLocation>
        <location evidence="1">Membrane</location>
        <topology evidence="1">Multi-pass membrane protein</topology>
    </subcellularLocation>
</comment>
<reference evidence="6 7" key="1">
    <citation type="submission" date="2022-01" db="EMBL/GenBank/DDBJ databases">
        <title>Novel bile acid biosynthetic pathways are enriched in the microbiome of centenarians.</title>
        <authorList>
            <person name="Sato Y."/>
            <person name="Atarashi K."/>
            <person name="Plichta R.D."/>
            <person name="Arai Y."/>
            <person name="Sasajima S."/>
            <person name="Kearney M.S."/>
            <person name="Suda W."/>
            <person name="Takeshita K."/>
            <person name="Sasaki T."/>
            <person name="Okamoto S."/>
            <person name="Skelly N.A."/>
            <person name="Okamura Y."/>
            <person name="Vlamakis H."/>
            <person name="Li Y."/>
            <person name="Tanoue T."/>
            <person name="Takei H."/>
            <person name="Nittono H."/>
            <person name="Narushima S."/>
            <person name="Irie J."/>
            <person name="Itoh H."/>
            <person name="Moriya K."/>
            <person name="Sugiura Y."/>
            <person name="Suematsu M."/>
            <person name="Moritoki N."/>
            <person name="Shibata S."/>
            <person name="Littman R.D."/>
            <person name="Fischbach A.M."/>
            <person name="Uwamino Y."/>
            <person name="Inoue T."/>
            <person name="Honda A."/>
            <person name="Hattori M."/>
            <person name="Murai T."/>
            <person name="Xavier J.R."/>
            <person name="Hirose N."/>
            <person name="Honda K."/>
        </authorList>
    </citation>
    <scope>NUCLEOTIDE SEQUENCE [LARGE SCALE GENOMIC DNA]</scope>
    <source>
        <strain evidence="6 7">CE91-St30</strain>
    </source>
</reference>
<feature type="transmembrane region" description="Helical" evidence="5">
    <location>
        <begin position="210"/>
        <end position="231"/>
    </location>
</feature>
<dbReference type="CDD" id="cd09325">
    <property type="entry name" value="TDT_C4-dicarb_trans"/>
    <property type="match status" value="1"/>
</dbReference>
<evidence type="ECO:0000313" key="7">
    <source>
        <dbReference type="Proteomes" id="UP001320544"/>
    </source>
</evidence>
<feature type="transmembrane region" description="Helical" evidence="5">
    <location>
        <begin position="187"/>
        <end position="204"/>
    </location>
</feature>
<dbReference type="EMBL" id="AP025564">
    <property type="protein sequence ID" value="BDE94748.1"/>
    <property type="molecule type" value="Genomic_DNA"/>
</dbReference>
<dbReference type="PANTHER" id="PTHR37955">
    <property type="entry name" value="TELLURITE RESISTANCE PROTEIN TEHA"/>
    <property type="match status" value="1"/>
</dbReference>
<keyword evidence="2 5" id="KW-0812">Transmembrane</keyword>
<keyword evidence="4 5" id="KW-0472">Membrane</keyword>
<feature type="transmembrane region" description="Helical" evidence="5">
    <location>
        <begin position="35"/>
        <end position="55"/>
    </location>
</feature>
<organism evidence="6 7">
    <name type="scientific">Raoultibacter timonensis</name>
    <dbReference type="NCBI Taxonomy" id="1907662"/>
    <lineage>
        <taxon>Bacteria</taxon>
        <taxon>Bacillati</taxon>
        <taxon>Actinomycetota</taxon>
        <taxon>Coriobacteriia</taxon>
        <taxon>Eggerthellales</taxon>
        <taxon>Eggerthellaceae</taxon>
        <taxon>Raoultibacter</taxon>
    </lineage>
</organism>
<feature type="transmembrane region" description="Helical" evidence="5">
    <location>
        <begin position="67"/>
        <end position="87"/>
    </location>
</feature>
<protein>
    <submittedName>
        <fullName evidence="6">C4-dicarboxylate ABC transporter</fullName>
    </submittedName>
</protein>
<accession>A0ABN6MC26</accession>
<dbReference type="Pfam" id="PF03595">
    <property type="entry name" value="SLAC1"/>
    <property type="match status" value="1"/>
</dbReference>
<feature type="transmembrane region" description="Helical" evidence="5">
    <location>
        <begin position="93"/>
        <end position="118"/>
    </location>
</feature>
<dbReference type="InterPro" id="IPR052951">
    <property type="entry name" value="Tellurite_res_ion_channel"/>
</dbReference>
<proteinExistence type="predicted"/>
<keyword evidence="3 5" id="KW-1133">Transmembrane helix</keyword>
<feature type="transmembrane region" description="Helical" evidence="5">
    <location>
        <begin position="154"/>
        <end position="175"/>
    </location>
</feature>
<evidence type="ECO:0000313" key="6">
    <source>
        <dbReference type="EMBL" id="BDE94748.1"/>
    </source>
</evidence>
<evidence type="ECO:0000256" key="3">
    <source>
        <dbReference type="ARBA" id="ARBA00022989"/>
    </source>
</evidence>
<evidence type="ECO:0000256" key="4">
    <source>
        <dbReference type="ARBA" id="ARBA00023136"/>
    </source>
</evidence>
<evidence type="ECO:0000256" key="1">
    <source>
        <dbReference type="ARBA" id="ARBA00004141"/>
    </source>
</evidence>
<dbReference type="InterPro" id="IPR038665">
    <property type="entry name" value="Voltage-dep_anion_channel_sf"/>
</dbReference>
<dbReference type="RefSeq" id="WP_102379434.1">
    <property type="nucleotide sequence ID" value="NZ_AP025564.1"/>
</dbReference>
<feature type="transmembrane region" description="Helical" evidence="5">
    <location>
        <begin position="12"/>
        <end position="29"/>
    </location>
</feature>
<sequence>MKGIIQKVPIPTAGVALGLAALGILLQPLSEAFHIIAGVLSLIMVAFLAAKIIVFPAMIKEDLKNPVFAAVSATLFMTTMQLATYLAPVAFGAAFVIWIAAVVGHFCLMAWFTFSFTMRFDLKQVFPTHFIAYVGIIVASLTSPTFGMQAAGVAIFWFGFACYLALLVVVGLRYLKHEVPEPSKPLFCIYAAPMSLSLAGYLAVTAEPNAIMVGLMAVLAQLFLVLVLTQLPKLLKIKFYPSYAAMTFPFVISASALLKAITFFEGLGFGGPAFFAAHVLASAETILATIMVLYVLGHYLRFFFRRIEGKSTEPTLTSAEIARFAEEIEG</sequence>
<evidence type="ECO:0000256" key="2">
    <source>
        <dbReference type="ARBA" id="ARBA00022692"/>
    </source>
</evidence>